<feature type="compositionally biased region" description="Polar residues" evidence="1">
    <location>
        <begin position="86"/>
        <end position="104"/>
    </location>
</feature>
<evidence type="ECO:0000256" key="1">
    <source>
        <dbReference type="SAM" id="MobiDB-lite"/>
    </source>
</evidence>
<feature type="compositionally biased region" description="Basic and acidic residues" evidence="1">
    <location>
        <begin position="119"/>
        <end position="128"/>
    </location>
</feature>
<dbReference type="EMBL" id="GL732613">
    <property type="protein sequence ID" value="EFX71159.1"/>
    <property type="molecule type" value="Genomic_DNA"/>
</dbReference>
<feature type="compositionally biased region" description="Basic and acidic residues" evidence="1">
    <location>
        <begin position="73"/>
        <end position="83"/>
    </location>
</feature>
<gene>
    <name evidence="2" type="ORF">DAPPUDRAFT_112050</name>
</gene>
<dbReference type="Proteomes" id="UP000000305">
    <property type="component" value="Unassembled WGS sequence"/>
</dbReference>
<feature type="compositionally biased region" description="Basic and acidic residues" evidence="1">
    <location>
        <begin position="483"/>
        <end position="497"/>
    </location>
</feature>
<feature type="region of interest" description="Disordered" evidence="1">
    <location>
        <begin position="577"/>
        <end position="608"/>
    </location>
</feature>
<dbReference type="PhylomeDB" id="E9HAT6"/>
<dbReference type="KEGG" id="dpx:DAPPUDRAFT_112050"/>
<dbReference type="AlphaFoldDB" id="E9HAT6"/>
<feature type="compositionally biased region" description="Basic and acidic residues" evidence="1">
    <location>
        <begin position="27"/>
        <end position="39"/>
    </location>
</feature>
<feature type="compositionally biased region" description="Basic and acidic residues" evidence="1">
    <location>
        <begin position="195"/>
        <end position="210"/>
    </location>
</feature>
<dbReference type="PANTHER" id="PTHR48209:SF2">
    <property type="entry name" value="FI24008P1"/>
    <property type="match status" value="1"/>
</dbReference>
<dbReference type="HOGENOM" id="CLU_031322_0_0_1"/>
<feature type="compositionally biased region" description="Polar residues" evidence="1">
    <location>
        <begin position="579"/>
        <end position="588"/>
    </location>
</feature>
<evidence type="ECO:0000313" key="2">
    <source>
        <dbReference type="EMBL" id="EFX71159.1"/>
    </source>
</evidence>
<evidence type="ECO:0000313" key="3">
    <source>
        <dbReference type="Proteomes" id="UP000000305"/>
    </source>
</evidence>
<reference evidence="2 3" key="1">
    <citation type="journal article" date="2011" name="Science">
        <title>The ecoresponsive genome of Daphnia pulex.</title>
        <authorList>
            <person name="Colbourne J.K."/>
            <person name="Pfrender M.E."/>
            <person name="Gilbert D."/>
            <person name="Thomas W.K."/>
            <person name="Tucker A."/>
            <person name="Oakley T.H."/>
            <person name="Tokishita S."/>
            <person name="Aerts A."/>
            <person name="Arnold G.J."/>
            <person name="Basu M.K."/>
            <person name="Bauer D.J."/>
            <person name="Caceres C.E."/>
            <person name="Carmel L."/>
            <person name="Casola C."/>
            <person name="Choi J.H."/>
            <person name="Detter J.C."/>
            <person name="Dong Q."/>
            <person name="Dusheyko S."/>
            <person name="Eads B.D."/>
            <person name="Frohlich T."/>
            <person name="Geiler-Samerotte K.A."/>
            <person name="Gerlach D."/>
            <person name="Hatcher P."/>
            <person name="Jogdeo S."/>
            <person name="Krijgsveld J."/>
            <person name="Kriventseva E.V."/>
            <person name="Kultz D."/>
            <person name="Laforsch C."/>
            <person name="Lindquist E."/>
            <person name="Lopez J."/>
            <person name="Manak J.R."/>
            <person name="Muller J."/>
            <person name="Pangilinan J."/>
            <person name="Patwardhan R.P."/>
            <person name="Pitluck S."/>
            <person name="Pritham E.J."/>
            <person name="Rechtsteiner A."/>
            <person name="Rho M."/>
            <person name="Rogozin I.B."/>
            <person name="Sakarya O."/>
            <person name="Salamov A."/>
            <person name="Schaack S."/>
            <person name="Shapiro H."/>
            <person name="Shiga Y."/>
            <person name="Skalitzky C."/>
            <person name="Smith Z."/>
            <person name="Souvorov A."/>
            <person name="Sung W."/>
            <person name="Tang Z."/>
            <person name="Tsuchiya D."/>
            <person name="Tu H."/>
            <person name="Vos H."/>
            <person name="Wang M."/>
            <person name="Wolf Y.I."/>
            <person name="Yamagata H."/>
            <person name="Yamada T."/>
            <person name="Ye Y."/>
            <person name="Shaw J.R."/>
            <person name="Andrews J."/>
            <person name="Crease T.J."/>
            <person name="Tang H."/>
            <person name="Lucas S.M."/>
            <person name="Robertson H.M."/>
            <person name="Bork P."/>
            <person name="Koonin E.V."/>
            <person name="Zdobnov E.M."/>
            <person name="Grigoriev I.V."/>
            <person name="Lynch M."/>
            <person name="Boore J.L."/>
        </authorList>
    </citation>
    <scope>NUCLEOTIDE SEQUENCE [LARGE SCALE GENOMIC DNA]</scope>
</reference>
<feature type="compositionally biased region" description="Acidic residues" evidence="1">
    <location>
        <begin position="182"/>
        <end position="194"/>
    </location>
</feature>
<evidence type="ECO:0008006" key="4">
    <source>
        <dbReference type="Google" id="ProtNLM"/>
    </source>
</evidence>
<feature type="region of interest" description="Disordered" evidence="1">
    <location>
        <begin position="1"/>
        <end position="237"/>
    </location>
</feature>
<feature type="compositionally biased region" description="Basic and acidic residues" evidence="1">
    <location>
        <begin position="226"/>
        <end position="237"/>
    </location>
</feature>
<organism evidence="2 3">
    <name type="scientific">Daphnia pulex</name>
    <name type="common">Water flea</name>
    <dbReference type="NCBI Taxonomy" id="6669"/>
    <lineage>
        <taxon>Eukaryota</taxon>
        <taxon>Metazoa</taxon>
        <taxon>Ecdysozoa</taxon>
        <taxon>Arthropoda</taxon>
        <taxon>Crustacea</taxon>
        <taxon>Branchiopoda</taxon>
        <taxon>Diplostraca</taxon>
        <taxon>Cladocera</taxon>
        <taxon>Anomopoda</taxon>
        <taxon>Daphniidae</taxon>
        <taxon>Daphnia</taxon>
    </lineage>
</organism>
<sequence>MVAKLPKATGSTSKTPIVANLVKNRSKRDLSRVNYEEITSRSSSSPKKRTRKDAASKEVGKPDLSSVSSRNSNRIDKVQRAELPKVNQSCTPTQTPKQRSQKTTPAPRRQGKQIQEAVQEERQEKEIVDTEQQEPKQPQVGEEESDGSEKDQDGESAKDPAEDIATDDDKDSAADEESAKGEDEESDKDEDSDEESPKDQDEVYKGHSENLEQLDPIQVPISAQENDSRGDDPDDSMRVAVIDPELLNYATVYESTLVEPLVMETTTEHDGTIVYRFSPEELAALSGREKDMRVPVSVARLLISYKQEIVELKSLMARVLEKLDILTSQNRKSNSGEDTVDILSTRFKLPLKTRKTVMELDAELDNNMELKQQIQLALSLLGGKNLKEIVRLTMRGLMAKEVRVQYVAQKVTKGKYVFKQHKNLFGFIIDVVRQGLAREKLPAATQQDIVHQIGLLFTGSGDEDGGVVARKRKKAMEQAVLDKHFKNRTNDREHNASGDDGSDSSLNDSGDDANVVRPANGTNQTIYLKAQSINQLPSQQHYRPVASNLQVVYVGQENPKQLESVQLVPISVPARPASMNETVNNKPASTKDQKKTIKITSSTAQANK</sequence>
<feature type="region of interest" description="Disordered" evidence="1">
    <location>
        <begin position="483"/>
        <end position="518"/>
    </location>
</feature>
<dbReference type="OrthoDB" id="6609483at2759"/>
<accession>E9HAT6</accession>
<name>E9HAT6_DAPPU</name>
<feature type="compositionally biased region" description="Basic and acidic residues" evidence="1">
    <location>
        <begin position="171"/>
        <end position="181"/>
    </location>
</feature>
<dbReference type="PANTHER" id="PTHR48209">
    <property type="entry name" value="AGL056WP"/>
    <property type="match status" value="1"/>
</dbReference>
<protein>
    <recommendedName>
        <fullName evidence="4">DUF4806 domain-containing protein</fullName>
    </recommendedName>
</protein>
<keyword evidence="3" id="KW-1185">Reference proteome</keyword>
<dbReference type="InParanoid" id="E9HAT6"/>
<feature type="compositionally biased region" description="Basic and acidic residues" evidence="1">
    <location>
        <begin position="52"/>
        <end position="61"/>
    </location>
</feature>
<feature type="compositionally biased region" description="Basic and acidic residues" evidence="1">
    <location>
        <begin position="147"/>
        <end position="161"/>
    </location>
</feature>
<proteinExistence type="predicted"/>
<feature type="compositionally biased region" description="Polar residues" evidence="1">
    <location>
        <begin position="598"/>
        <end position="608"/>
    </location>
</feature>